<proteinExistence type="predicted"/>
<evidence type="ECO:0000256" key="1">
    <source>
        <dbReference type="SAM" id="MobiDB-lite"/>
    </source>
</evidence>
<feature type="compositionally biased region" description="Basic and acidic residues" evidence="1">
    <location>
        <begin position="98"/>
        <end position="111"/>
    </location>
</feature>
<protein>
    <submittedName>
        <fullName evidence="2">Uncharacterized protein</fullName>
    </submittedName>
</protein>
<name>A0A4C1WB18_EUMVA</name>
<feature type="compositionally biased region" description="Basic residues" evidence="1">
    <location>
        <begin position="1"/>
        <end position="11"/>
    </location>
</feature>
<evidence type="ECO:0000313" key="3">
    <source>
        <dbReference type="Proteomes" id="UP000299102"/>
    </source>
</evidence>
<evidence type="ECO:0000313" key="2">
    <source>
        <dbReference type="EMBL" id="GBP48251.1"/>
    </source>
</evidence>
<dbReference type="EMBL" id="BGZK01000519">
    <property type="protein sequence ID" value="GBP48251.1"/>
    <property type="molecule type" value="Genomic_DNA"/>
</dbReference>
<sequence>MSSALLKRRRTAAAPSTTPSMVNQRRWTAYGRLTRRLCRTDVGVYMEDECYPAISLQSAWNSRRHVKPEPKSEPASPASSCPPSPSPSPAPSQPEQDEVAHLDYVIDHTTDADLDPPLDSTTVSESSGGQSSFPPSHPLHLHYPLALQRSAYIVVHPPDILFLPKDTARH</sequence>
<gene>
    <name evidence="2" type="ORF">EVAR_96840_1</name>
</gene>
<reference evidence="2 3" key="1">
    <citation type="journal article" date="2019" name="Commun. Biol.">
        <title>The bagworm genome reveals a unique fibroin gene that provides high tensile strength.</title>
        <authorList>
            <person name="Kono N."/>
            <person name="Nakamura H."/>
            <person name="Ohtoshi R."/>
            <person name="Tomita M."/>
            <person name="Numata K."/>
            <person name="Arakawa K."/>
        </authorList>
    </citation>
    <scope>NUCLEOTIDE SEQUENCE [LARGE SCALE GENOMIC DNA]</scope>
</reference>
<accession>A0A4C1WB18</accession>
<feature type="region of interest" description="Disordered" evidence="1">
    <location>
        <begin position="1"/>
        <end position="21"/>
    </location>
</feature>
<feature type="compositionally biased region" description="Polar residues" evidence="1">
    <location>
        <begin position="119"/>
        <end position="130"/>
    </location>
</feature>
<feature type="compositionally biased region" description="Pro residues" evidence="1">
    <location>
        <begin position="80"/>
        <end position="92"/>
    </location>
</feature>
<organism evidence="2 3">
    <name type="scientific">Eumeta variegata</name>
    <name type="common">Bagworm moth</name>
    <name type="synonym">Eumeta japonica</name>
    <dbReference type="NCBI Taxonomy" id="151549"/>
    <lineage>
        <taxon>Eukaryota</taxon>
        <taxon>Metazoa</taxon>
        <taxon>Ecdysozoa</taxon>
        <taxon>Arthropoda</taxon>
        <taxon>Hexapoda</taxon>
        <taxon>Insecta</taxon>
        <taxon>Pterygota</taxon>
        <taxon>Neoptera</taxon>
        <taxon>Endopterygota</taxon>
        <taxon>Lepidoptera</taxon>
        <taxon>Glossata</taxon>
        <taxon>Ditrysia</taxon>
        <taxon>Tineoidea</taxon>
        <taxon>Psychidae</taxon>
        <taxon>Oiketicinae</taxon>
        <taxon>Eumeta</taxon>
    </lineage>
</organism>
<dbReference type="Proteomes" id="UP000299102">
    <property type="component" value="Unassembled WGS sequence"/>
</dbReference>
<comment type="caution">
    <text evidence="2">The sequence shown here is derived from an EMBL/GenBank/DDBJ whole genome shotgun (WGS) entry which is preliminary data.</text>
</comment>
<dbReference type="AlphaFoldDB" id="A0A4C1WB18"/>
<keyword evidence="3" id="KW-1185">Reference proteome</keyword>
<feature type="region of interest" description="Disordered" evidence="1">
    <location>
        <begin position="61"/>
        <end position="135"/>
    </location>
</feature>